<sequence length="99" mass="11143">MIIIREKMVRMSDNEYLTLKKAKNELLKLGFNNLNLPNKKICSKCGEEMHGFAIDFHHSNCPKCGNQETGFWISATGVFTLGALATIGIGALLYYLFKK</sequence>
<reference evidence="2" key="1">
    <citation type="journal article" date="2015" name="Nature">
        <title>Complex archaea that bridge the gap between prokaryotes and eukaryotes.</title>
        <authorList>
            <person name="Spang A."/>
            <person name="Saw J.H."/>
            <person name="Jorgensen S.L."/>
            <person name="Zaremba-Niedzwiedzka K."/>
            <person name="Martijn J."/>
            <person name="Lind A.E."/>
            <person name="van Eijk R."/>
            <person name="Schleper C."/>
            <person name="Guy L."/>
            <person name="Ettema T.J."/>
        </authorList>
    </citation>
    <scope>NUCLEOTIDE SEQUENCE</scope>
</reference>
<keyword evidence="1" id="KW-1133">Transmembrane helix</keyword>
<dbReference type="EMBL" id="LAZR01000602">
    <property type="protein sequence ID" value="KKN63080.1"/>
    <property type="molecule type" value="Genomic_DNA"/>
</dbReference>
<name>A0A0F9S2M1_9ZZZZ</name>
<feature type="transmembrane region" description="Helical" evidence="1">
    <location>
        <begin position="71"/>
        <end position="97"/>
    </location>
</feature>
<dbReference type="AlphaFoldDB" id="A0A0F9S2M1"/>
<organism evidence="2">
    <name type="scientific">marine sediment metagenome</name>
    <dbReference type="NCBI Taxonomy" id="412755"/>
    <lineage>
        <taxon>unclassified sequences</taxon>
        <taxon>metagenomes</taxon>
        <taxon>ecological metagenomes</taxon>
    </lineage>
</organism>
<keyword evidence="1" id="KW-0472">Membrane</keyword>
<evidence type="ECO:0000256" key="1">
    <source>
        <dbReference type="SAM" id="Phobius"/>
    </source>
</evidence>
<evidence type="ECO:0000313" key="2">
    <source>
        <dbReference type="EMBL" id="KKN63080.1"/>
    </source>
</evidence>
<protein>
    <submittedName>
        <fullName evidence="2">Uncharacterized protein</fullName>
    </submittedName>
</protein>
<accession>A0A0F9S2M1</accession>
<keyword evidence="1" id="KW-0812">Transmembrane</keyword>
<comment type="caution">
    <text evidence="2">The sequence shown here is derived from an EMBL/GenBank/DDBJ whole genome shotgun (WGS) entry which is preliminary data.</text>
</comment>
<gene>
    <name evidence="2" type="ORF">LCGC14_0505550</name>
</gene>
<proteinExistence type="predicted"/>